<organism evidence="2 3">
    <name type="scientific">Burkholderia gladioli (strain BSR3)</name>
    <dbReference type="NCBI Taxonomy" id="999541"/>
    <lineage>
        <taxon>Bacteria</taxon>
        <taxon>Pseudomonadati</taxon>
        <taxon>Pseudomonadota</taxon>
        <taxon>Betaproteobacteria</taxon>
        <taxon>Burkholderiales</taxon>
        <taxon>Burkholderiaceae</taxon>
        <taxon>Burkholderia</taxon>
    </lineage>
</organism>
<dbReference type="AlphaFoldDB" id="F2LHC8"/>
<name>F2LHC8_BURGS</name>
<dbReference type="InterPro" id="IPR021225">
    <property type="entry name" value="Tlde1_dom"/>
</dbReference>
<dbReference type="Proteomes" id="UP000008316">
    <property type="component" value="Chromosome 1"/>
</dbReference>
<dbReference type="eggNOG" id="ENOG5032SJM">
    <property type="taxonomic scope" value="Bacteria"/>
</dbReference>
<evidence type="ECO:0000259" key="1">
    <source>
        <dbReference type="Pfam" id="PF10908"/>
    </source>
</evidence>
<dbReference type="HOGENOM" id="CLU_117116_0_0_4"/>
<dbReference type="KEGG" id="bgd:bgla_1g01540"/>
<dbReference type="EMBL" id="CP002599">
    <property type="protein sequence ID" value="AEA58855.1"/>
    <property type="molecule type" value="Genomic_DNA"/>
</dbReference>
<sequence length="160" mass="17773">MPVECTFILNKQPISTLHCPGLGHFSAFSGNGLHTNNPESVTVISKGPLPKGVYYIVDRESGGHLGWLRDVVKDMGNNTHRADWFALYRNDGKIDDETIVNGIRRAHFRLHPIGSRRISNGCITLPSVSQFAKLRAFLKSQPMFDVPGTKLKAYGRVTVK</sequence>
<proteinExistence type="predicted"/>
<dbReference type="RefSeq" id="WP_013696235.1">
    <property type="nucleotide sequence ID" value="NC_015381.1"/>
</dbReference>
<keyword evidence="3" id="KW-1185">Reference proteome</keyword>
<accession>F2LHC8</accession>
<gene>
    <name evidence="2" type="ordered locus">bgla_1g01540</name>
</gene>
<protein>
    <recommendedName>
        <fullName evidence="1">Tlde1 domain-containing protein</fullName>
    </recommendedName>
</protein>
<evidence type="ECO:0000313" key="2">
    <source>
        <dbReference type="EMBL" id="AEA58855.1"/>
    </source>
</evidence>
<reference evidence="2 3" key="1">
    <citation type="journal article" date="2011" name="J. Bacteriol.">
        <title>Complete genome sequence of Burkholderia gladioli BSR3.</title>
        <authorList>
            <person name="Seo Y.S."/>
            <person name="Lim J."/>
            <person name="Choi B.S."/>
            <person name="Kim H."/>
            <person name="Goo E."/>
            <person name="Lee B."/>
            <person name="Lim J.S."/>
            <person name="Choi I.Y."/>
            <person name="Moon J.S."/>
            <person name="Kim J."/>
            <person name="Hwang I."/>
        </authorList>
    </citation>
    <scope>NUCLEOTIDE SEQUENCE [LARGE SCALE GENOMIC DNA]</scope>
    <source>
        <strain evidence="2 3">BSR3</strain>
    </source>
</reference>
<dbReference type="Pfam" id="PF10908">
    <property type="entry name" value="Tlde1_dom"/>
    <property type="match status" value="1"/>
</dbReference>
<evidence type="ECO:0000313" key="3">
    <source>
        <dbReference type="Proteomes" id="UP000008316"/>
    </source>
</evidence>
<feature type="domain" description="Tlde1" evidence="1">
    <location>
        <begin position="24"/>
        <end position="148"/>
    </location>
</feature>